<dbReference type="PANTHER" id="PTHR33908">
    <property type="entry name" value="MANNOSYLTRANSFERASE YKCB-RELATED"/>
    <property type="match status" value="1"/>
</dbReference>
<dbReference type="GO" id="GO:0005886">
    <property type="term" value="C:plasma membrane"/>
    <property type="evidence" value="ECO:0007669"/>
    <property type="project" value="UniProtKB-SubCell"/>
</dbReference>
<protein>
    <recommendedName>
        <fullName evidence="9">Glycosyltransferase RgtA/B/C/D-like domain-containing protein</fullName>
    </recommendedName>
</protein>
<evidence type="ECO:0000256" key="2">
    <source>
        <dbReference type="ARBA" id="ARBA00022475"/>
    </source>
</evidence>
<proteinExistence type="predicted"/>
<comment type="subcellular location">
    <subcellularLocation>
        <location evidence="1">Cell membrane</location>
        <topology evidence="1">Multi-pass membrane protein</topology>
    </subcellularLocation>
</comment>
<keyword evidence="5 8" id="KW-0812">Transmembrane</keyword>
<feature type="transmembrane region" description="Helical" evidence="8">
    <location>
        <begin position="98"/>
        <end position="115"/>
    </location>
</feature>
<sequence>MLVDDEAYYAMYARHLSWGYIDHGPVVAFIIWIFTLIQENSLTVRFGSVFLMSVLPTILYFFTKTYFNNKSALILATLVTANLMLHMNSIIITPDVPLAFFTFLAILFYYLAYFGDQKYFYAGGATLGLAVLSKVSALFPAIGIAIFPFINKEKRFILKNVHFYGSFIFAFMFVIPFLKWNFENDMAFIRYQGSHISRGGSINDFFELWIGLFILIGPLYFFYSFAKPLLNVFHWKKLKTEAKYFSIVTLAPLIYFLIHSLFTRLELNWPAPIFFGGAFLLMIEIDKNKKYIRAYYLQIFYSLFLISIIMIQTFYPLIPLKSKSDPTNRYFMYDELIHDTEKIINNPTMSDYRIVSNNFQIASMVNFYLKPKLESVCLSINYHETLYSFLYNDKDLKGKNFIFIHNKNDFPENLKKYFSDYELIRNSRQYRNNSVIQEYTIWLVKNYSGKS</sequence>
<feature type="transmembrane region" description="Helical" evidence="8">
    <location>
        <begin position="49"/>
        <end position="67"/>
    </location>
</feature>
<feature type="transmembrane region" description="Helical" evidence="8">
    <location>
        <begin position="73"/>
        <end position="91"/>
    </location>
</feature>
<feature type="transmembrane region" description="Helical" evidence="8">
    <location>
        <begin position="127"/>
        <end position="149"/>
    </location>
</feature>
<evidence type="ECO:0000256" key="1">
    <source>
        <dbReference type="ARBA" id="ARBA00004651"/>
    </source>
</evidence>
<feature type="transmembrane region" description="Helical" evidence="8">
    <location>
        <begin position="267"/>
        <end position="283"/>
    </location>
</feature>
<dbReference type="Pfam" id="PF13231">
    <property type="entry name" value="PMT_2"/>
    <property type="match status" value="1"/>
</dbReference>
<feature type="transmembrane region" description="Helical" evidence="8">
    <location>
        <begin position="20"/>
        <end position="37"/>
    </location>
</feature>
<dbReference type="GO" id="GO:0008610">
    <property type="term" value="P:lipid biosynthetic process"/>
    <property type="evidence" value="ECO:0007669"/>
    <property type="project" value="UniProtKB-ARBA"/>
</dbReference>
<name>A0A381XE03_9ZZZZ</name>
<evidence type="ECO:0000256" key="6">
    <source>
        <dbReference type="ARBA" id="ARBA00022989"/>
    </source>
</evidence>
<feature type="domain" description="Glycosyltransferase RgtA/B/C/D-like" evidence="9">
    <location>
        <begin position="22"/>
        <end position="180"/>
    </location>
</feature>
<keyword evidence="2" id="KW-1003">Cell membrane</keyword>
<evidence type="ECO:0000256" key="4">
    <source>
        <dbReference type="ARBA" id="ARBA00022679"/>
    </source>
</evidence>
<dbReference type="GO" id="GO:0016763">
    <property type="term" value="F:pentosyltransferase activity"/>
    <property type="evidence" value="ECO:0007669"/>
    <property type="project" value="TreeGrafter"/>
</dbReference>
<keyword evidence="3" id="KW-0328">Glycosyltransferase</keyword>
<evidence type="ECO:0000256" key="7">
    <source>
        <dbReference type="ARBA" id="ARBA00023136"/>
    </source>
</evidence>
<evidence type="ECO:0000313" key="10">
    <source>
        <dbReference type="EMBL" id="SVA62711.1"/>
    </source>
</evidence>
<dbReference type="InterPro" id="IPR050297">
    <property type="entry name" value="LipidA_mod_glycosyltrf_83"/>
</dbReference>
<evidence type="ECO:0000256" key="3">
    <source>
        <dbReference type="ARBA" id="ARBA00022676"/>
    </source>
</evidence>
<feature type="transmembrane region" description="Helical" evidence="8">
    <location>
        <begin position="205"/>
        <end position="223"/>
    </location>
</feature>
<evidence type="ECO:0000259" key="9">
    <source>
        <dbReference type="Pfam" id="PF13231"/>
    </source>
</evidence>
<gene>
    <name evidence="10" type="ORF">METZ01_LOCUS115565</name>
</gene>
<dbReference type="InterPro" id="IPR038731">
    <property type="entry name" value="RgtA/B/C-like"/>
</dbReference>
<dbReference type="AlphaFoldDB" id="A0A381XE03"/>
<organism evidence="10">
    <name type="scientific">marine metagenome</name>
    <dbReference type="NCBI Taxonomy" id="408172"/>
    <lineage>
        <taxon>unclassified sequences</taxon>
        <taxon>metagenomes</taxon>
        <taxon>ecological metagenomes</taxon>
    </lineage>
</organism>
<accession>A0A381XE03</accession>
<keyword evidence="6 8" id="KW-1133">Transmembrane helix</keyword>
<feature type="transmembrane region" description="Helical" evidence="8">
    <location>
        <begin position="244"/>
        <end position="261"/>
    </location>
</feature>
<keyword evidence="7 8" id="KW-0472">Membrane</keyword>
<dbReference type="PANTHER" id="PTHR33908:SF11">
    <property type="entry name" value="MEMBRANE PROTEIN"/>
    <property type="match status" value="1"/>
</dbReference>
<reference evidence="10" key="1">
    <citation type="submission" date="2018-05" db="EMBL/GenBank/DDBJ databases">
        <authorList>
            <person name="Lanie J.A."/>
            <person name="Ng W.-L."/>
            <person name="Kazmierczak K.M."/>
            <person name="Andrzejewski T.M."/>
            <person name="Davidsen T.M."/>
            <person name="Wayne K.J."/>
            <person name="Tettelin H."/>
            <person name="Glass J.I."/>
            <person name="Rusch D."/>
            <person name="Podicherti R."/>
            <person name="Tsui H.-C.T."/>
            <person name="Winkler M.E."/>
        </authorList>
    </citation>
    <scope>NUCLEOTIDE SEQUENCE</scope>
</reference>
<feature type="transmembrane region" description="Helical" evidence="8">
    <location>
        <begin position="295"/>
        <end position="318"/>
    </location>
</feature>
<dbReference type="EMBL" id="UINC01014758">
    <property type="protein sequence ID" value="SVA62711.1"/>
    <property type="molecule type" value="Genomic_DNA"/>
</dbReference>
<keyword evidence="4" id="KW-0808">Transferase</keyword>
<evidence type="ECO:0000256" key="5">
    <source>
        <dbReference type="ARBA" id="ARBA00022692"/>
    </source>
</evidence>
<feature type="transmembrane region" description="Helical" evidence="8">
    <location>
        <begin position="161"/>
        <end position="178"/>
    </location>
</feature>
<evidence type="ECO:0000256" key="8">
    <source>
        <dbReference type="SAM" id="Phobius"/>
    </source>
</evidence>